<evidence type="ECO:0000256" key="1">
    <source>
        <dbReference type="SAM" id="MobiDB-lite"/>
    </source>
</evidence>
<gene>
    <name evidence="2" type="ORF">M8A51_08120</name>
</gene>
<evidence type="ECO:0000313" key="3">
    <source>
        <dbReference type="Proteomes" id="UP001165541"/>
    </source>
</evidence>
<keyword evidence="3" id="KW-1185">Reference proteome</keyword>
<evidence type="ECO:0000313" key="2">
    <source>
        <dbReference type="EMBL" id="MCM5679495.1"/>
    </source>
</evidence>
<evidence type="ECO:0008006" key="4">
    <source>
        <dbReference type="Google" id="ProtNLM"/>
    </source>
</evidence>
<organism evidence="2 3">
    <name type="scientific">Caldimonas mangrovi</name>
    <dbReference type="NCBI Taxonomy" id="2944811"/>
    <lineage>
        <taxon>Bacteria</taxon>
        <taxon>Pseudomonadati</taxon>
        <taxon>Pseudomonadota</taxon>
        <taxon>Betaproteobacteria</taxon>
        <taxon>Burkholderiales</taxon>
        <taxon>Sphaerotilaceae</taxon>
        <taxon>Caldimonas</taxon>
    </lineage>
</organism>
<accession>A0ABT0YL92</accession>
<dbReference type="Proteomes" id="UP001165541">
    <property type="component" value="Unassembled WGS sequence"/>
</dbReference>
<protein>
    <recommendedName>
        <fullName evidence="4">Lipoprotein</fullName>
    </recommendedName>
</protein>
<dbReference type="PROSITE" id="PS51257">
    <property type="entry name" value="PROKAR_LIPOPROTEIN"/>
    <property type="match status" value="1"/>
</dbReference>
<feature type="region of interest" description="Disordered" evidence="1">
    <location>
        <begin position="26"/>
        <end position="55"/>
    </location>
</feature>
<comment type="caution">
    <text evidence="2">The sequence shown here is derived from an EMBL/GenBank/DDBJ whole genome shotgun (WGS) entry which is preliminary data.</text>
</comment>
<reference evidence="2" key="1">
    <citation type="submission" date="2022-05" db="EMBL/GenBank/DDBJ databases">
        <title>Schlegelella sp. nov., isolated from mangrove soil.</title>
        <authorList>
            <person name="Liu Y."/>
            <person name="Ge X."/>
            <person name="Liu W."/>
        </authorList>
    </citation>
    <scope>NUCLEOTIDE SEQUENCE</scope>
    <source>
        <strain evidence="2">S2-27</strain>
    </source>
</reference>
<dbReference type="EMBL" id="JAMKFE010000004">
    <property type="protein sequence ID" value="MCM5679495.1"/>
    <property type="molecule type" value="Genomic_DNA"/>
</dbReference>
<sequence>MRPARWVVGVAFAALALSGCTERPQTADAARKQADTPAWQGTDNPYVTGGWQRGDEKSWEQQIRARTQGQNEYARVR</sequence>
<name>A0ABT0YL92_9BURK</name>
<proteinExistence type="predicted"/>
<dbReference type="RefSeq" id="WP_251777703.1">
    <property type="nucleotide sequence ID" value="NZ_JAMKFE010000004.1"/>
</dbReference>